<dbReference type="PATRIC" id="fig|303541.3.peg.615"/>
<evidence type="ECO:0000313" key="3">
    <source>
        <dbReference type="Proteomes" id="UP000033682"/>
    </source>
</evidence>
<dbReference type="Proteomes" id="UP000033682">
    <property type="component" value="Unassembled WGS sequence"/>
</dbReference>
<keyword evidence="3" id="KW-1185">Reference proteome</keyword>
<feature type="transmembrane region" description="Helical" evidence="1">
    <location>
        <begin position="153"/>
        <end position="172"/>
    </location>
</feature>
<gene>
    <name evidence="2" type="ORF">JF72_04650</name>
</gene>
<feature type="transmembrane region" description="Helical" evidence="1">
    <location>
        <begin position="20"/>
        <end position="41"/>
    </location>
</feature>
<dbReference type="RefSeq" id="WP_046306508.1">
    <property type="nucleotide sequence ID" value="NZ_KQ034000.1"/>
</dbReference>
<evidence type="ECO:0000313" key="2">
    <source>
        <dbReference type="EMBL" id="KJY61187.1"/>
    </source>
</evidence>
<dbReference type="STRING" id="303541.JF72_04650"/>
<organism evidence="2 3">
    <name type="scientific">Lactobacillus apis</name>
    <dbReference type="NCBI Taxonomy" id="303541"/>
    <lineage>
        <taxon>Bacteria</taxon>
        <taxon>Bacillati</taxon>
        <taxon>Bacillota</taxon>
        <taxon>Bacilli</taxon>
        <taxon>Lactobacillales</taxon>
        <taxon>Lactobacillaceae</taxon>
        <taxon>Lactobacillus</taxon>
    </lineage>
</organism>
<keyword evidence="1" id="KW-0472">Membrane</keyword>
<feature type="transmembrane region" description="Helical" evidence="1">
    <location>
        <begin position="124"/>
        <end position="141"/>
    </location>
</feature>
<feature type="transmembrane region" description="Helical" evidence="1">
    <location>
        <begin position="213"/>
        <end position="231"/>
    </location>
</feature>
<sequence length="242" mass="27245">MLKALSIETLKTKRTLVRQLIWLFPFLVAIVTFLLFAAAGYVAQSIINQWSCIWFPLFIALVIGLNDRHEKNSTEYKMILSSPDDLFSYELGRILHGSLQGLITSLVLVILICVLSFVTVTSVSVSSIVLAILGLWLVNLWQVPLYTWISRLTNMYVTVLIAAIGVFIGIEINEYAWGKIWPFTWSEIFPISLIKIKINGLPIANTSGLSNNYWTIGAALVLFVILSYLGARSFRNQVKKND</sequence>
<comment type="caution">
    <text evidence="2">The sequence shown here is derived from an EMBL/GenBank/DDBJ whole genome shotgun (WGS) entry which is preliminary data.</text>
</comment>
<keyword evidence="1" id="KW-0812">Transmembrane</keyword>
<evidence type="ECO:0000256" key="1">
    <source>
        <dbReference type="SAM" id="Phobius"/>
    </source>
</evidence>
<dbReference type="AlphaFoldDB" id="A0A0F4LQT9"/>
<dbReference type="InterPro" id="IPR021205">
    <property type="entry name" value="Lanti_perm_SpaE/MutE/EpiE-like"/>
</dbReference>
<dbReference type="CDD" id="cd21807">
    <property type="entry name" value="ABC-2_lan_permease_MutE_EpiE-like"/>
    <property type="match status" value="1"/>
</dbReference>
<feature type="transmembrane region" description="Helical" evidence="1">
    <location>
        <begin position="47"/>
        <end position="65"/>
    </location>
</feature>
<accession>A0A0F4LQT9</accession>
<feature type="transmembrane region" description="Helical" evidence="1">
    <location>
        <begin position="99"/>
        <end position="118"/>
    </location>
</feature>
<protein>
    <recommendedName>
        <fullName evidence="4">Lantibiotic immunity ABC transporter MutE/EpiE family permease subunit</fullName>
    </recommendedName>
</protein>
<name>A0A0F4LQT9_9LACO</name>
<evidence type="ECO:0008006" key="4">
    <source>
        <dbReference type="Google" id="ProtNLM"/>
    </source>
</evidence>
<keyword evidence="1" id="KW-1133">Transmembrane helix</keyword>
<dbReference type="EMBL" id="JXLG01000005">
    <property type="protein sequence ID" value="KJY61187.1"/>
    <property type="molecule type" value="Genomic_DNA"/>
</dbReference>
<proteinExistence type="predicted"/>
<dbReference type="HOGENOM" id="CLU_077103_2_0_9"/>
<reference evidence="2 3" key="1">
    <citation type="submission" date="2015-01" db="EMBL/GenBank/DDBJ databases">
        <title>Comparative genomics of the lactic acid bacteria isolated from the honey bee gut.</title>
        <authorList>
            <person name="Ellegaard K.M."/>
            <person name="Tamarit D."/>
            <person name="Javelind E."/>
            <person name="Olofsson T."/>
            <person name="Andersson S.G."/>
            <person name="Vasquez A."/>
        </authorList>
    </citation>
    <scope>NUCLEOTIDE SEQUENCE [LARGE SCALE GENOMIC DNA]</scope>
    <source>
        <strain evidence="2 3">Hma11</strain>
    </source>
</reference>